<dbReference type="SUPFAM" id="SSF50969">
    <property type="entry name" value="YVTN repeat-like/Quinoprotein amine dehydrogenase"/>
    <property type="match status" value="1"/>
</dbReference>
<protein>
    <recommendedName>
        <fullName evidence="3">6-bladed beta-propeller</fullName>
    </recommendedName>
</protein>
<reference evidence="1 2" key="1">
    <citation type="submission" date="2018-08" db="EMBL/GenBank/DDBJ databases">
        <title>Genome analysis of the thermophilic bacterium of the candidate phylum Aminicenantes from deep subsurface aquifer revealed its physiology and ecological role.</title>
        <authorList>
            <person name="Kadnikov V.V."/>
            <person name="Mardanov A.V."/>
            <person name="Beletsky A.V."/>
            <person name="Karnachuk O.V."/>
            <person name="Ravin N.V."/>
        </authorList>
    </citation>
    <scope>NUCLEOTIDE SEQUENCE [LARGE SCALE GENOMIC DNA]</scope>
    <source>
        <strain evidence="1">BY38</strain>
    </source>
</reference>
<accession>A0A3E2BKF3</accession>
<evidence type="ECO:0000313" key="1">
    <source>
        <dbReference type="EMBL" id="RFT15096.1"/>
    </source>
</evidence>
<evidence type="ECO:0000313" key="2">
    <source>
        <dbReference type="Proteomes" id="UP000257323"/>
    </source>
</evidence>
<name>A0A3E2BKF3_9BACT</name>
<gene>
    <name evidence="1" type="ORF">OP8BY_0727</name>
</gene>
<dbReference type="Pfam" id="PF17170">
    <property type="entry name" value="DUF5128"/>
    <property type="match status" value="1"/>
</dbReference>
<dbReference type="AlphaFoldDB" id="A0A3E2BKF3"/>
<dbReference type="Gene3D" id="2.120.10.30">
    <property type="entry name" value="TolB, C-terminal domain"/>
    <property type="match status" value="1"/>
</dbReference>
<dbReference type="InterPro" id="IPR011044">
    <property type="entry name" value="Quino_amine_DH_bsu"/>
</dbReference>
<dbReference type="EMBL" id="QUAH01000013">
    <property type="protein sequence ID" value="RFT15096.1"/>
    <property type="molecule type" value="Genomic_DNA"/>
</dbReference>
<dbReference type="InterPro" id="IPR011042">
    <property type="entry name" value="6-blade_b-propeller_TolB-like"/>
</dbReference>
<evidence type="ECO:0008006" key="3">
    <source>
        <dbReference type="Google" id="ProtNLM"/>
    </source>
</evidence>
<sequence length="364" mass="41745">MKNYLKVLKKTSLIILVWGSVVFLAAAQEMIRNPRKPVNPNAGRILKAEKIWQVGDQPGSYYFRYPHRLRVAPDGSIFIADQEQLLKFSAGGQFLANFYKKGQGPGEIADYFSYHLQGESLFVYDSVANKVIHMNLEGQLIKEVKLEKGPYSGFYGVSGGLLVFVKMTYPPSEKRTGGLHDVICSVRLLSPDGNEEKEACVFKMKTFMAPQAMASWDPLHVLLGPDGRKLYVNHARNYLLEVFDLETGRLLFSFNRDYPPVKYVADPGRLEFMKKYNFPEIKYEIDIRGLFSDGKYIWVQTSTESEEGYDLFDVFDDRGRFIDSFYSGLKGSVLAVYHNYIFALERDEKDNLFLGKYRLVDQIR</sequence>
<comment type="caution">
    <text evidence="1">The sequence shown here is derived from an EMBL/GenBank/DDBJ whole genome shotgun (WGS) entry which is preliminary data.</text>
</comment>
<proteinExistence type="predicted"/>
<dbReference type="Proteomes" id="UP000257323">
    <property type="component" value="Unassembled WGS sequence"/>
</dbReference>
<organism evidence="1 2">
    <name type="scientific">Candidatus Saccharicenans subterraneus</name>
    <dbReference type="NCBI Taxonomy" id="2508984"/>
    <lineage>
        <taxon>Bacteria</taxon>
        <taxon>Candidatus Aminicenantota</taxon>
        <taxon>Candidatus Aminicenantia</taxon>
        <taxon>Candidatus Aminicenantales</taxon>
        <taxon>Candidatus Saccharicenantaceae</taxon>
        <taxon>Candidatus Saccharicenans</taxon>
    </lineage>
</organism>